<evidence type="ECO:0000313" key="7">
    <source>
        <dbReference type="EMBL" id="CEO88126.1"/>
    </source>
</evidence>
<accession>A0A0B7MJH6</accession>
<feature type="domain" description="TM2" evidence="6">
    <location>
        <begin position="60"/>
        <end position="112"/>
    </location>
</feature>
<dbReference type="Proteomes" id="UP000046155">
    <property type="component" value="Unassembled WGS sequence"/>
</dbReference>
<evidence type="ECO:0000259" key="6">
    <source>
        <dbReference type="Pfam" id="PF05154"/>
    </source>
</evidence>
<evidence type="ECO:0000256" key="3">
    <source>
        <dbReference type="ARBA" id="ARBA00022989"/>
    </source>
</evidence>
<keyword evidence="4 5" id="KW-0472">Membrane</keyword>
<comment type="subcellular location">
    <subcellularLocation>
        <location evidence="1">Membrane</location>
        <topology evidence="1">Multi-pass membrane protein</topology>
    </subcellularLocation>
</comment>
<dbReference type="EMBL" id="CDRZ01000057">
    <property type="protein sequence ID" value="CEO88126.1"/>
    <property type="molecule type" value="Genomic_DNA"/>
</dbReference>
<reference evidence="8" key="1">
    <citation type="submission" date="2015-01" db="EMBL/GenBank/DDBJ databases">
        <authorList>
            <person name="Manzoor Shahid"/>
            <person name="Zubair Saima"/>
        </authorList>
    </citation>
    <scope>NUCLEOTIDE SEQUENCE [LARGE SCALE GENOMIC DNA]</scope>
    <source>
        <strain evidence="8">Sp3</strain>
    </source>
</reference>
<organism evidence="7 8">
    <name type="scientific">Syntrophaceticus schinkii</name>
    <dbReference type="NCBI Taxonomy" id="499207"/>
    <lineage>
        <taxon>Bacteria</taxon>
        <taxon>Bacillati</taxon>
        <taxon>Bacillota</taxon>
        <taxon>Clostridia</taxon>
        <taxon>Thermoanaerobacterales</taxon>
        <taxon>Thermoanaerobacterales Family III. Incertae Sedis</taxon>
        <taxon>Syntrophaceticus</taxon>
    </lineage>
</organism>
<evidence type="ECO:0000256" key="1">
    <source>
        <dbReference type="ARBA" id="ARBA00004141"/>
    </source>
</evidence>
<evidence type="ECO:0000256" key="5">
    <source>
        <dbReference type="SAM" id="Phobius"/>
    </source>
</evidence>
<evidence type="ECO:0000256" key="4">
    <source>
        <dbReference type="ARBA" id="ARBA00023136"/>
    </source>
</evidence>
<protein>
    <submittedName>
        <fullName evidence="7">TM2 domain containing protein</fullName>
    </submittedName>
</protein>
<sequence length="130" mass="13749">MYCRNCRQEVPEQAVICVACGCSPIAGTMYCQHCAAETEPSAEVCLNCGVKLAKPLPEGAKSKLAAGLLGIFLGGWGIHRFYLGYIGIGIAQIFVTLITVGFGAIWGFIEGILILTGSINQDAKGRPLVD</sequence>
<keyword evidence="3 5" id="KW-1133">Transmembrane helix</keyword>
<feature type="transmembrane region" description="Helical" evidence="5">
    <location>
        <begin position="89"/>
        <end position="116"/>
    </location>
</feature>
<dbReference type="OrthoDB" id="9816361at2"/>
<dbReference type="AlphaFoldDB" id="A0A0B7MJH6"/>
<gene>
    <name evidence="7" type="ORF">SSCH_150005</name>
</gene>
<dbReference type="InterPro" id="IPR007829">
    <property type="entry name" value="TM2"/>
</dbReference>
<feature type="transmembrane region" description="Helical" evidence="5">
    <location>
        <begin position="64"/>
        <end position="83"/>
    </location>
</feature>
<name>A0A0B7MJH6_9FIRM</name>
<proteinExistence type="predicted"/>
<dbReference type="Pfam" id="PF05154">
    <property type="entry name" value="TM2"/>
    <property type="match status" value="1"/>
</dbReference>
<evidence type="ECO:0000313" key="8">
    <source>
        <dbReference type="Proteomes" id="UP000046155"/>
    </source>
</evidence>
<keyword evidence="8" id="KW-1185">Reference proteome</keyword>
<keyword evidence="2 5" id="KW-0812">Transmembrane</keyword>
<evidence type="ECO:0000256" key="2">
    <source>
        <dbReference type="ARBA" id="ARBA00022692"/>
    </source>
</evidence>
<dbReference type="GO" id="GO:0016020">
    <property type="term" value="C:membrane"/>
    <property type="evidence" value="ECO:0007669"/>
    <property type="project" value="UniProtKB-SubCell"/>
</dbReference>